<evidence type="ECO:0000256" key="2">
    <source>
        <dbReference type="ARBA" id="ARBA00023163"/>
    </source>
</evidence>
<dbReference type="STRING" id="2282107.A0A286UIK3"/>
<dbReference type="PANTHER" id="PTHR14614:SF10">
    <property type="entry name" value="PROTEIN N-TERMINAL AND LYSINE N-METHYLTRANSFERASE EFM7"/>
    <property type="match status" value="1"/>
</dbReference>
<dbReference type="GO" id="GO:0003676">
    <property type="term" value="F:nucleic acid binding"/>
    <property type="evidence" value="ECO:0007669"/>
    <property type="project" value="InterPro"/>
</dbReference>
<evidence type="ECO:0000256" key="1">
    <source>
        <dbReference type="ARBA" id="ARBA00022478"/>
    </source>
</evidence>
<dbReference type="SUPFAM" id="SSF50249">
    <property type="entry name" value="Nucleic acid-binding proteins"/>
    <property type="match status" value="1"/>
</dbReference>
<organism evidence="4 5">
    <name type="scientific">Pyrrhoderma noxium</name>
    <dbReference type="NCBI Taxonomy" id="2282107"/>
    <lineage>
        <taxon>Eukaryota</taxon>
        <taxon>Fungi</taxon>
        <taxon>Dikarya</taxon>
        <taxon>Basidiomycota</taxon>
        <taxon>Agaricomycotina</taxon>
        <taxon>Agaricomycetes</taxon>
        <taxon>Hymenochaetales</taxon>
        <taxon>Hymenochaetaceae</taxon>
        <taxon>Pyrrhoderma</taxon>
    </lineage>
</organism>
<dbReference type="InterPro" id="IPR036898">
    <property type="entry name" value="RNA_pol_Rpb7-like_N_sf"/>
</dbReference>
<dbReference type="PANTHER" id="PTHR14614">
    <property type="entry name" value="HEPATOCELLULAR CARCINOMA-ASSOCIATED ANTIGEN"/>
    <property type="match status" value="1"/>
</dbReference>
<name>A0A286UIK3_9AGAM</name>
<protein>
    <submittedName>
        <fullName evidence="4">Rna polymerase ii subunit rpb7</fullName>
    </submittedName>
</protein>
<reference evidence="4 5" key="1">
    <citation type="journal article" date="2017" name="Mol. Ecol.">
        <title>Comparative and population genomic landscape of Phellinus noxius: A hypervariable fungus causing root rot in trees.</title>
        <authorList>
            <person name="Chung C.L."/>
            <person name="Lee T.J."/>
            <person name="Akiba M."/>
            <person name="Lee H.H."/>
            <person name="Kuo T.H."/>
            <person name="Liu D."/>
            <person name="Ke H.M."/>
            <person name="Yokoi T."/>
            <person name="Roa M.B."/>
            <person name="Lu M.J."/>
            <person name="Chang Y.Y."/>
            <person name="Ann P.J."/>
            <person name="Tsai J.N."/>
            <person name="Chen C.Y."/>
            <person name="Tzean S.S."/>
            <person name="Ota Y."/>
            <person name="Hattori T."/>
            <person name="Sahashi N."/>
            <person name="Liou R.F."/>
            <person name="Kikuchi T."/>
            <person name="Tsai I.J."/>
        </authorList>
    </citation>
    <scope>NUCLEOTIDE SEQUENCE [LARGE SCALE GENOMIC DNA]</scope>
    <source>
        <strain evidence="4 5">FFPRI411160</strain>
    </source>
</reference>
<proteinExistence type="predicted"/>
<dbReference type="AlphaFoldDB" id="A0A286UIK3"/>
<dbReference type="GO" id="GO:0006351">
    <property type="term" value="P:DNA-templated transcription"/>
    <property type="evidence" value="ECO:0007669"/>
    <property type="project" value="InterPro"/>
</dbReference>
<keyword evidence="5" id="KW-1185">Reference proteome</keyword>
<dbReference type="InParanoid" id="A0A286UIK3"/>
<sequence>MARNASVSSIDLQDIDIMSDSLSLLGEDPASFHDDGLVKYGDLVLNIAPKEGKALTLLADQLFSPSLLIAERIELGLIPLEGKKVVELGAGCALPSLLAATLPQNSPSHIVITDYPDEAILANLRINLTANQRLFSPGCSVVCVGHEWGEDAKPVLDTLPTVDLVRKGFDVVILSDLLHYHNSHIAILESLVRLLLMDYTSRAYIACGTYTPPHVCSNFLRLSEKVGLLLEEGPPDDVWRGKKEVWRMGALNANVLGVRKGITIMFFIKELTHTILLHPSYFGPRMLQFLETKLYADVEGTCSGQFGYIIAVGEVVDGVVNNVNKMGFFAEVGPLTVFVSHQLIHPDMRFDPNSNPPSFASEDQIIEKNTKVRLKIVGTRVDATEIFAIGTIKEDHLGVID</sequence>
<dbReference type="Gene3D" id="2.40.50.140">
    <property type="entry name" value="Nucleic acid-binding proteins"/>
    <property type="match status" value="1"/>
</dbReference>
<dbReference type="InterPro" id="IPR029063">
    <property type="entry name" value="SAM-dependent_MTases_sf"/>
</dbReference>
<dbReference type="FunFam" id="2.40.50.140:FF:000043">
    <property type="entry name" value="DNA-directed RNA polymerase II subunit RPB7"/>
    <property type="match status" value="1"/>
</dbReference>
<gene>
    <name evidence="4" type="ORF">PNOK_0435600</name>
</gene>
<dbReference type="InterPro" id="IPR019410">
    <property type="entry name" value="Methyltransf_16"/>
</dbReference>
<evidence type="ECO:0000259" key="3">
    <source>
        <dbReference type="Pfam" id="PF00575"/>
    </source>
</evidence>
<keyword evidence="2" id="KW-0804">Transcription</keyword>
<comment type="caution">
    <text evidence="4">The sequence shown here is derived from an EMBL/GenBank/DDBJ whole genome shotgun (WGS) entry which is preliminary data.</text>
</comment>
<dbReference type="CDD" id="cd04462">
    <property type="entry name" value="S1_RNAPII_Rpb7"/>
    <property type="match status" value="1"/>
</dbReference>
<dbReference type="EMBL" id="NBII01000004">
    <property type="protein sequence ID" value="PAV19422.1"/>
    <property type="molecule type" value="Genomic_DNA"/>
</dbReference>
<dbReference type="InterPro" id="IPR012340">
    <property type="entry name" value="NA-bd_OB-fold"/>
</dbReference>
<feature type="domain" description="S1 motif" evidence="3">
    <location>
        <begin position="311"/>
        <end position="386"/>
    </location>
</feature>
<dbReference type="SUPFAM" id="SSF88798">
    <property type="entry name" value="N-terminal, heterodimerisation domain of RBP7 (RpoE)"/>
    <property type="match status" value="1"/>
</dbReference>
<dbReference type="OrthoDB" id="1162399at2759"/>
<dbReference type="Pfam" id="PF10294">
    <property type="entry name" value="Methyltransf_16"/>
    <property type="match status" value="1"/>
</dbReference>
<dbReference type="Gene3D" id="3.40.50.150">
    <property type="entry name" value="Vaccinia Virus protein VP39"/>
    <property type="match status" value="1"/>
</dbReference>
<dbReference type="SUPFAM" id="SSF53335">
    <property type="entry name" value="S-adenosyl-L-methionine-dependent methyltransferases"/>
    <property type="match status" value="1"/>
</dbReference>
<evidence type="ECO:0000313" key="4">
    <source>
        <dbReference type="EMBL" id="PAV19422.1"/>
    </source>
</evidence>
<dbReference type="GO" id="GO:0005737">
    <property type="term" value="C:cytoplasm"/>
    <property type="evidence" value="ECO:0007669"/>
    <property type="project" value="TreeGrafter"/>
</dbReference>
<keyword evidence="1" id="KW-0240">DNA-directed RNA polymerase</keyword>
<dbReference type="InterPro" id="IPR003029">
    <property type="entry name" value="S1_domain"/>
</dbReference>
<dbReference type="Pfam" id="PF00575">
    <property type="entry name" value="S1"/>
    <property type="match status" value="1"/>
</dbReference>
<evidence type="ECO:0000313" key="5">
    <source>
        <dbReference type="Proteomes" id="UP000217199"/>
    </source>
</evidence>
<dbReference type="GO" id="GO:0000428">
    <property type="term" value="C:DNA-directed RNA polymerase complex"/>
    <property type="evidence" value="ECO:0007669"/>
    <property type="project" value="UniProtKB-KW"/>
</dbReference>
<accession>A0A286UIK3</accession>
<dbReference type="Proteomes" id="UP000217199">
    <property type="component" value="Unassembled WGS sequence"/>
</dbReference>
<dbReference type="GO" id="GO:0008757">
    <property type="term" value="F:S-adenosylmethionine-dependent methyltransferase activity"/>
    <property type="evidence" value="ECO:0007669"/>
    <property type="project" value="UniProtKB-ARBA"/>
</dbReference>